<comment type="caution">
    <text evidence="2">The sequence shown here is derived from an EMBL/GenBank/DDBJ whole genome shotgun (WGS) entry which is preliminary data.</text>
</comment>
<reference evidence="2 3" key="1">
    <citation type="submission" date="2018-10" db="EMBL/GenBank/DDBJ databases">
        <title>Genomic Encyclopedia of Archaeal and Bacterial Type Strains, Phase II (KMG-II): from individual species to whole genera.</title>
        <authorList>
            <person name="Goeker M."/>
        </authorList>
    </citation>
    <scope>NUCLEOTIDE SEQUENCE [LARGE SCALE GENOMIC DNA]</scope>
    <source>
        <strain evidence="2 3">VM1</strain>
    </source>
</reference>
<accession>A0A3M0B9N1</accession>
<keyword evidence="3" id="KW-1185">Reference proteome</keyword>
<keyword evidence="1" id="KW-0812">Transmembrane</keyword>
<dbReference type="InterPro" id="IPR012902">
    <property type="entry name" value="N_methyl_site"/>
</dbReference>
<dbReference type="EMBL" id="REFO01000013">
    <property type="protein sequence ID" value="RMA93296.1"/>
    <property type="molecule type" value="Genomic_DNA"/>
</dbReference>
<organism evidence="2 3">
    <name type="scientific">Hydrogenothermus marinus</name>
    <dbReference type="NCBI Taxonomy" id="133270"/>
    <lineage>
        <taxon>Bacteria</taxon>
        <taxon>Pseudomonadati</taxon>
        <taxon>Aquificota</taxon>
        <taxon>Aquificia</taxon>
        <taxon>Aquificales</taxon>
        <taxon>Hydrogenothermaceae</taxon>
        <taxon>Hydrogenothermus</taxon>
    </lineage>
</organism>
<proteinExistence type="predicted"/>
<dbReference type="NCBIfam" id="TIGR02532">
    <property type="entry name" value="IV_pilin_GFxxxE"/>
    <property type="match status" value="1"/>
</dbReference>
<sequence length="134" mass="14743">MKEELIKQEELELKKKKAQKGFTLIELLVVVAIIAILAAIAIPQFAKYRQKAAFLRAEADFKKCIGTLLIEYTYNALDTTQTCKVGDSEITLTLNNPGTNTESISYTGNITVNGQTVTCTAQKDTSGSYTVNCR</sequence>
<dbReference type="PROSITE" id="PS00409">
    <property type="entry name" value="PROKAR_NTER_METHYL"/>
    <property type="match status" value="1"/>
</dbReference>
<name>A0A3M0B9N1_9AQUI</name>
<dbReference type="PANTHER" id="PTHR30093">
    <property type="entry name" value="GENERAL SECRETION PATHWAY PROTEIN G"/>
    <property type="match status" value="1"/>
</dbReference>
<dbReference type="Proteomes" id="UP000280842">
    <property type="component" value="Unassembled WGS sequence"/>
</dbReference>
<keyword evidence="1" id="KW-0472">Membrane</keyword>
<dbReference type="InterPro" id="IPR045584">
    <property type="entry name" value="Pilin-like"/>
</dbReference>
<dbReference type="Gene3D" id="3.30.700.10">
    <property type="entry name" value="Glycoprotein, Type 4 Pilin"/>
    <property type="match status" value="1"/>
</dbReference>
<evidence type="ECO:0000256" key="1">
    <source>
        <dbReference type="SAM" id="Phobius"/>
    </source>
</evidence>
<dbReference type="RefSeq" id="WP_121923465.1">
    <property type="nucleotide sequence ID" value="NZ_REFO01000013.1"/>
</dbReference>
<evidence type="ECO:0000313" key="2">
    <source>
        <dbReference type="EMBL" id="RMA93296.1"/>
    </source>
</evidence>
<protein>
    <submittedName>
        <fullName evidence="2">Prepilin-type N-terminal cleavage/methylation domain-containing protein</fullName>
    </submittedName>
</protein>
<evidence type="ECO:0000313" key="3">
    <source>
        <dbReference type="Proteomes" id="UP000280842"/>
    </source>
</evidence>
<keyword evidence="1" id="KW-1133">Transmembrane helix</keyword>
<gene>
    <name evidence="2" type="ORF">CLV39_1358</name>
</gene>
<dbReference type="SUPFAM" id="SSF54523">
    <property type="entry name" value="Pili subunits"/>
    <property type="match status" value="1"/>
</dbReference>
<dbReference type="AlphaFoldDB" id="A0A3M0B9N1"/>
<dbReference type="Pfam" id="PF07963">
    <property type="entry name" value="N_methyl"/>
    <property type="match status" value="1"/>
</dbReference>
<feature type="transmembrane region" description="Helical" evidence="1">
    <location>
        <begin position="21"/>
        <end position="42"/>
    </location>
</feature>